<dbReference type="Pfam" id="PF00378">
    <property type="entry name" value="ECH_1"/>
    <property type="match status" value="1"/>
</dbReference>
<dbReference type="InterPro" id="IPR014748">
    <property type="entry name" value="Enoyl-CoA_hydra_C"/>
</dbReference>
<protein>
    <submittedName>
        <fullName evidence="1">Enoyl-CoA hydratase</fullName>
    </submittedName>
</protein>
<accession>A0A0W1R2T4</accession>
<name>A0A0W1R2T4_9EURY</name>
<dbReference type="Gene3D" id="3.90.226.10">
    <property type="entry name" value="2-enoyl-CoA Hydratase, Chain A, domain 1"/>
    <property type="match status" value="1"/>
</dbReference>
<dbReference type="PANTHER" id="PTHR43459:SF1">
    <property type="entry name" value="EG:BACN32G11.4 PROTEIN"/>
    <property type="match status" value="1"/>
</dbReference>
<dbReference type="InterPro" id="IPR001753">
    <property type="entry name" value="Enoyl-CoA_hydra/iso"/>
</dbReference>
<comment type="caution">
    <text evidence="1">The sequence shown here is derived from an EMBL/GenBank/DDBJ whole genome shotgun (WGS) entry which is preliminary data.</text>
</comment>
<dbReference type="CDD" id="cd06558">
    <property type="entry name" value="crotonase-like"/>
    <property type="match status" value="1"/>
</dbReference>
<proteinExistence type="predicted"/>
<dbReference type="Gene3D" id="1.10.12.10">
    <property type="entry name" value="Lyase 2-enoyl-coa Hydratase, Chain A, domain 2"/>
    <property type="match status" value="1"/>
</dbReference>
<dbReference type="EMBL" id="LOPU01000041">
    <property type="protein sequence ID" value="KTG07618.1"/>
    <property type="molecule type" value="Genomic_DNA"/>
</dbReference>
<keyword evidence="2" id="KW-1185">Reference proteome</keyword>
<dbReference type="SUPFAM" id="SSF52096">
    <property type="entry name" value="ClpP/crotonase"/>
    <property type="match status" value="1"/>
</dbReference>
<sequence>MVRTEVDGRVWTLTFDRPDARNAFTEATARELVAGLDDAADDDARAVVLTGEGKAFSAGGDLEAMRDREETPAEAYTRVSETLNAVVKAILTAPFPVVAKVNGDAVGAGTNVAAACDFVVADDRARFGEVFVNVGLIPDSGGTVLLPRLVGLRRAKELTMTGRLFDAEEALEMGLINDVVSGEELDGTVSELLETLASKPTETLALIKRGLHENVGRPFRDGLDREANLQVQAYGTDSHAEGVDAFLEGRSPEFE</sequence>
<organism evidence="1 2">
    <name type="scientific">Haloprofundus marisrubri</name>
    <dbReference type="NCBI Taxonomy" id="1514971"/>
    <lineage>
        <taxon>Archaea</taxon>
        <taxon>Methanobacteriati</taxon>
        <taxon>Methanobacteriota</taxon>
        <taxon>Stenosarchaea group</taxon>
        <taxon>Halobacteria</taxon>
        <taxon>Halobacteriales</taxon>
        <taxon>Haloferacaceae</taxon>
        <taxon>Haloprofundus</taxon>
    </lineage>
</organism>
<dbReference type="AlphaFoldDB" id="A0A0W1R2T4"/>
<evidence type="ECO:0000313" key="2">
    <source>
        <dbReference type="Proteomes" id="UP000054387"/>
    </source>
</evidence>
<dbReference type="Proteomes" id="UP000054387">
    <property type="component" value="Unassembled WGS sequence"/>
</dbReference>
<gene>
    <name evidence="1" type="ORF">AUR64_02875</name>
</gene>
<dbReference type="PANTHER" id="PTHR43459">
    <property type="entry name" value="ENOYL-COA HYDRATASE"/>
    <property type="match status" value="1"/>
</dbReference>
<evidence type="ECO:0000313" key="1">
    <source>
        <dbReference type="EMBL" id="KTG07618.1"/>
    </source>
</evidence>
<reference evidence="1 2" key="1">
    <citation type="submission" date="2015-12" db="EMBL/GenBank/DDBJ databases">
        <title>Haloprofundus marisrubri gen. nov., sp. nov., an extremely halophilic archaeon isolated from the Discovery deep brine-seawater interface in the Red Sea.</title>
        <authorList>
            <person name="Zhang G."/>
            <person name="Stingl U."/>
            <person name="Rashid M."/>
        </authorList>
    </citation>
    <scope>NUCLEOTIDE SEQUENCE [LARGE SCALE GENOMIC DNA]</scope>
    <source>
        <strain evidence="1 2">SB9</strain>
    </source>
</reference>
<dbReference type="RefSeq" id="WP_058583629.1">
    <property type="nucleotide sequence ID" value="NZ_LOPU01000041.1"/>
</dbReference>
<dbReference type="STRING" id="1514971.AUR64_02875"/>
<dbReference type="InterPro" id="IPR029045">
    <property type="entry name" value="ClpP/crotonase-like_dom_sf"/>
</dbReference>
<dbReference type="OrthoDB" id="27846at2157"/>